<dbReference type="SUPFAM" id="SSF53335">
    <property type="entry name" value="S-adenosyl-L-methionine-dependent methyltransferases"/>
    <property type="match status" value="1"/>
</dbReference>
<dbReference type="InterPro" id="IPR002052">
    <property type="entry name" value="DNA_methylase_N6_adenine_CS"/>
</dbReference>
<dbReference type="PIRSF" id="PIRSF004553">
    <property type="entry name" value="CHP00095"/>
    <property type="match status" value="1"/>
</dbReference>
<proteinExistence type="predicted"/>
<keyword evidence="4" id="KW-1185">Reference proteome</keyword>
<dbReference type="CDD" id="cd02440">
    <property type="entry name" value="AdoMet_MTases"/>
    <property type="match status" value="1"/>
</dbReference>
<reference evidence="4" key="1">
    <citation type="submission" date="2020-01" db="EMBL/GenBank/DDBJ databases">
        <title>Phosphoaccumulans saitamaens gen. nov., sp. nov., a polyphosphate accumulating bacterium isolated from surface river water.</title>
        <authorList>
            <person name="Watanabe K."/>
            <person name="Suda W."/>
        </authorList>
    </citation>
    <scope>NUCLEOTIDE SEQUENCE [LARGE SCALE GENOMIC DNA]</scope>
    <source>
        <strain evidence="4">ICHIAU1</strain>
    </source>
</reference>
<dbReference type="RefSeq" id="WP_162050690.1">
    <property type="nucleotide sequence ID" value="NZ_AP019011.1"/>
</dbReference>
<keyword evidence="1" id="KW-0489">Methyltransferase</keyword>
<dbReference type="PANTHER" id="PTHR43542:SF1">
    <property type="entry name" value="METHYLTRANSFERASE"/>
    <property type="match status" value="1"/>
</dbReference>
<dbReference type="PROSITE" id="PS00092">
    <property type="entry name" value="N6_MTASE"/>
    <property type="match status" value="1"/>
</dbReference>
<sequence>MAKSVVSTRPNQVRIIGGKHRGRKLPVADAPGLRPTPDRVRETLFNWLGQNLSGWHCLDLFAGSGALGFEAASRGAASVVLVEQAPAVARILQTAVAALKEPALSLVCTDALAYLKKPDIHPLDLVFIDPPYGQGWLDRIIMPVLPHLAEDARLYVEAELALPDALAPGFTCLKRGQAGQVHYHLYSFETSTGSA</sequence>
<dbReference type="GO" id="GO:0031167">
    <property type="term" value="P:rRNA methylation"/>
    <property type="evidence" value="ECO:0007669"/>
    <property type="project" value="InterPro"/>
</dbReference>
<evidence type="ECO:0000313" key="4">
    <source>
        <dbReference type="Proteomes" id="UP000463961"/>
    </source>
</evidence>
<dbReference type="Proteomes" id="UP000463961">
    <property type="component" value="Chromosome"/>
</dbReference>
<dbReference type="GO" id="GO:0003676">
    <property type="term" value="F:nucleic acid binding"/>
    <property type="evidence" value="ECO:0007669"/>
    <property type="project" value="InterPro"/>
</dbReference>
<dbReference type="OrthoDB" id="9803017at2"/>
<evidence type="ECO:0000313" key="3">
    <source>
        <dbReference type="EMBL" id="BBU68522.1"/>
    </source>
</evidence>
<gene>
    <name evidence="3" type="ORF">ICHIAU1_08050</name>
</gene>
<evidence type="ECO:0000256" key="1">
    <source>
        <dbReference type="ARBA" id="ARBA00022603"/>
    </source>
</evidence>
<accession>A0A679I9T7</accession>
<organism evidence="3 4">
    <name type="scientific">Fluviibacter phosphoraccumulans</name>
    <dbReference type="NCBI Taxonomy" id="1751046"/>
    <lineage>
        <taxon>Bacteria</taxon>
        <taxon>Pseudomonadati</taxon>
        <taxon>Pseudomonadota</taxon>
        <taxon>Betaproteobacteria</taxon>
        <taxon>Rhodocyclales</taxon>
        <taxon>Fluviibacteraceae</taxon>
        <taxon>Fluviibacter</taxon>
    </lineage>
</organism>
<dbReference type="NCBIfam" id="TIGR00095">
    <property type="entry name" value="16S rRNA (guanine(966)-N(2))-methyltransferase RsmD"/>
    <property type="match status" value="1"/>
</dbReference>
<dbReference type="Gene3D" id="3.40.50.150">
    <property type="entry name" value="Vaccinia Virus protein VP39"/>
    <property type="match status" value="1"/>
</dbReference>
<protein>
    <submittedName>
        <fullName evidence="3">Uncharacterized protein</fullName>
    </submittedName>
</protein>
<dbReference type="GO" id="GO:0008168">
    <property type="term" value="F:methyltransferase activity"/>
    <property type="evidence" value="ECO:0007669"/>
    <property type="project" value="UniProtKB-KW"/>
</dbReference>
<dbReference type="InterPro" id="IPR029063">
    <property type="entry name" value="SAM-dependent_MTases_sf"/>
</dbReference>
<dbReference type="PANTHER" id="PTHR43542">
    <property type="entry name" value="METHYLTRANSFERASE"/>
    <property type="match status" value="1"/>
</dbReference>
<dbReference type="InterPro" id="IPR004398">
    <property type="entry name" value="RNA_MeTrfase_RsmD"/>
</dbReference>
<dbReference type="AlphaFoldDB" id="A0A679I9T7"/>
<evidence type="ECO:0000256" key="2">
    <source>
        <dbReference type="ARBA" id="ARBA00022679"/>
    </source>
</evidence>
<dbReference type="EMBL" id="AP022345">
    <property type="protein sequence ID" value="BBU68522.1"/>
    <property type="molecule type" value="Genomic_DNA"/>
</dbReference>
<keyword evidence="2" id="KW-0808">Transferase</keyword>
<name>A0A679I9T7_9RHOO</name>
<dbReference type="Pfam" id="PF03602">
    <property type="entry name" value="Cons_hypoth95"/>
    <property type="match status" value="1"/>
</dbReference>